<proteinExistence type="predicted"/>
<dbReference type="GO" id="GO:0006355">
    <property type="term" value="P:regulation of DNA-templated transcription"/>
    <property type="evidence" value="ECO:0007669"/>
    <property type="project" value="InterPro"/>
</dbReference>
<dbReference type="Pfam" id="PF05534">
    <property type="entry name" value="HicB"/>
    <property type="match status" value="1"/>
</dbReference>
<sequence>MSNVLIYKGYFGSIEVSLEDNILHGKIQCVNDVVTYEAETLDGLRAAFEEAVTDYLDTCKQLGKSPDKPMSGTFNIRIGRDLHKKAFLAAMADKTTLNDYVRKAIEEKIADKKEVHSHSEGEETTDTLVWEKAFSFGYVISPSARTKKKEAGERWMRH</sequence>
<dbReference type="SUPFAM" id="SSF143100">
    <property type="entry name" value="TTHA1013/TTHA0281-like"/>
    <property type="match status" value="1"/>
</dbReference>
<evidence type="ECO:0000313" key="2">
    <source>
        <dbReference type="Proteomes" id="UP000250671"/>
    </source>
</evidence>
<dbReference type="Proteomes" id="UP000250671">
    <property type="component" value="Unassembled WGS sequence"/>
</dbReference>
<dbReference type="RefSeq" id="WP_112020343.1">
    <property type="nucleotide sequence ID" value="NZ_UCZA01000061.1"/>
</dbReference>
<evidence type="ECO:0000313" key="1">
    <source>
        <dbReference type="EMBL" id="SQP90463.1"/>
    </source>
</evidence>
<dbReference type="AlphaFoldDB" id="A0A2X7FV49"/>
<organism evidence="1 2">
    <name type="scientific">Escherichia coli</name>
    <dbReference type="NCBI Taxonomy" id="562"/>
    <lineage>
        <taxon>Bacteria</taxon>
        <taxon>Pseudomonadati</taxon>
        <taxon>Pseudomonadota</taxon>
        <taxon>Gammaproteobacteria</taxon>
        <taxon>Enterobacterales</taxon>
        <taxon>Enterobacteriaceae</taxon>
        <taxon>Escherichia</taxon>
    </lineage>
</organism>
<gene>
    <name evidence="1" type="ORF">SAMEA3752557_05450</name>
</gene>
<dbReference type="SUPFAM" id="SSF47598">
    <property type="entry name" value="Ribbon-helix-helix"/>
    <property type="match status" value="1"/>
</dbReference>
<reference evidence="1 2" key="1">
    <citation type="submission" date="2018-06" db="EMBL/GenBank/DDBJ databases">
        <authorList>
            <consortium name="Pathogen Informatics"/>
            <person name="Doyle S."/>
        </authorList>
    </citation>
    <scope>NUCLEOTIDE SEQUENCE [LARGE SCALE GENOMIC DNA]</scope>
    <source>
        <strain evidence="1 2">VREC0535</strain>
    </source>
</reference>
<name>A0A2X7FV49_ECOLX</name>
<dbReference type="EMBL" id="UCZA01000061">
    <property type="protein sequence ID" value="SQP90463.1"/>
    <property type="molecule type" value="Genomic_DNA"/>
</dbReference>
<dbReference type="InterPro" id="IPR008651">
    <property type="entry name" value="Uncharacterised_HicB"/>
</dbReference>
<protein>
    <submittedName>
        <fullName evidence="1">Uncharacterized protein encoded in hypervariable junctions of pilus gene clusters</fullName>
    </submittedName>
</protein>
<dbReference type="InterPro" id="IPR035069">
    <property type="entry name" value="TTHA1013/TTHA0281-like"/>
</dbReference>
<accession>A0A2X7FV49</accession>
<dbReference type="InterPro" id="IPR010985">
    <property type="entry name" value="Ribbon_hlx_hlx"/>
</dbReference>